<evidence type="ECO:0000256" key="7">
    <source>
        <dbReference type="ARBA" id="ARBA00023224"/>
    </source>
</evidence>
<dbReference type="PANTHER" id="PTHR21143">
    <property type="entry name" value="INVERTEBRATE GUSTATORY RECEPTOR"/>
    <property type="match status" value="1"/>
</dbReference>
<feature type="transmembrane region" description="Helical" evidence="8">
    <location>
        <begin position="159"/>
        <end position="182"/>
    </location>
</feature>
<dbReference type="GO" id="GO:0007165">
    <property type="term" value="P:signal transduction"/>
    <property type="evidence" value="ECO:0007669"/>
    <property type="project" value="UniProtKB-KW"/>
</dbReference>
<proteinExistence type="evidence at transcript level"/>
<dbReference type="PANTHER" id="PTHR21143:SF104">
    <property type="entry name" value="GUSTATORY RECEPTOR 8A-RELATED"/>
    <property type="match status" value="1"/>
</dbReference>
<feature type="transmembrane region" description="Helical" evidence="8">
    <location>
        <begin position="233"/>
        <end position="257"/>
    </location>
</feature>
<keyword evidence="6 8" id="KW-0675">Receptor</keyword>
<dbReference type="GO" id="GO:0043025">
    <property type="term" value="C:neuronal cell body"/>
    <property type="evidence" value="ECO:0007669"/>
    <property type="project" value="TreeGrafter"/>
</dbReference>
<feature type="transmembrane region" description="Helical" evidence="8">
    <location>
        <begin position="43"/>
        <end position="61"/>
    </location>
</feature>
<evidence type="ECO:0000256" key="1">
    <source>
        <dbReference type="ARBA" id="ARBA00004651"/>
    </source>
</evidence>
<keyword evidence="5 8" id="KW-0472">Membrane</keyword>
<keyword evidence="7 8" id="KW-0807">Transducer</keyword>
<feature type="transmembrane region" description="Helical" evidence="8">
    <location>
        <begin position="269"/>
        <end position="288"/>
    </location>
</feature>
<feature type="transmembrane region" description="Helical" evidence="8">
    <location>
        <begin position="348"/>
        <end position="367"/>
    </location>
</feature>
<dbReference type="GO" id="GO:0005886">
    <property type="term" value="C:plasma membrane"/>
    <property type="evidence" value="ECO:0007669"/>
    <property type="project" value="UniProtKB-SubCell"/>
</dbReference>
<evidence type="ECO:0000256" key="6">
    <source>
        <dbReference type="ARBA" id="ARBA00023170"/>
    </source>
</evidence>
<keyword evidence="2 8" id="KW-1003">Cell membrane</keyword>
<evidence type="ECO:0000256" key="8">
    <source>
        <dbReference type="RuleBase" id="RU363108"/>
    </source>
</evidence>
<dbReference type="GO" id="GO:0007635">
    <property type="term" value="P:chemosensory behavior"/>
    <property type="evidence" value="ECO:0007669"/>
    <property type="project" value="TreeGrafter"/>
</dbReference>
<comment type="similarity">
    <text evidence="8">Belongs to the insect chemoreceptor superfamily. Gustatory receptor (GR) family.</text>
</comment>
<dbReference type="GO" id="GO:0008049">
    <property type="term" value="P:male courtship behavior"/>
    <property type="evidence" value="ECO:0007669"/>
    <property type="project" value="TreeGrafter"/>
</dbReference>
<dbReference type="AlphaFoldDB" id="A0A1J0KKS7"/>
<reference evidence="9" key="1">
    <citation type="journal article" date="2016" name="Insect Biochem. Mol. Biol.">
        <title>Comparative transcriptome analysis of chemosensory genes in two sister leaf beetles provides insights into chemosensory speciation.</title>
        <authorList>
            <person name="Zhang B."/>
            <person name="Zhang W."/>
            <person name="Nie R.E."/>
            <person name="Li W.Z."/>
            <person name="Segraves K.A."/>
            <person name="Yang X.K."/>
            <person name="Xue H.J."/>
        </authorList>
    </citation>
    <scope>NUCLEOTIDE SEQUENCE</scope>
</reference>
<dbReference type="GO" id="GO:0030425">
    <property type="term" value="C:dendrite"/>
    <property type="evidence" value="ECO:0007669"/>
    <property type="project" value="TreeGrafter"/>
</dbReference>
<organism evidence="9">
    <name type="scientific">Pyrrhalta aenescens</name>
    <dbReference type="NCBI Taxonomy" id="281545"/>
    <lineage>
        <taxon>Eukaryota</taxon>
        <taxon>Metazoa</taxon>
        <taxon>Ecdysozoa</taxon>
        <taxon>Arthropoda</taxon>
        <taxon>Hexapoda</taxon>
        <taxon>Insecta</taxon>
        <taxon>Pterygota</taxon>
        <taxon>Neoptera</taxon>
        <taxon>Endopterygota</taxon>
        <taxon>Coleoptera</taxon>
        <taxon>Polyphaga</taxon>
        <taxon>Cucujiformia</taxon>
        <taxon>Chrysomeloidea</taxon>
        <taxon>Chrysomelidae</taxon>
        <taxon>Galerucinae</taxon>
        <taxon>Coelomerites</taxon>
        <taxon>Pyrrhalta</taxon>
    </lineage>
</organism>
<sequence>MEKKVADLSANERKLTESYQLVVETMGVNKFFGLGPLAGKSKFSAIFFVCATLTASVFALKNRFHSLGERSPIVGRMALGQPLFEALFSLYCFVYFSFFAKDCKKDLIDAMNKLELSVNVRFKENFHWLKPRIIIILIEFLALYIYTFYISITNNRFNILIILSAQFIAVNCTLQICVYYLVITNWLRNKYDNFNSMIVSICEKPYSKFDEKIDNIIDYLEKSSTVVKLNNKLFGTSIFTSNCLFIYIILYTTVSLFDGREREDSTLNTLKCIFPIPFVLYLIVLAMACDAVEKSGKRVIKTCYLFVEELKDAAKKEQLRLLARYAEQWCPVFSAAGFYDINQSCLTSIFSAILTYFVIIIQFNMVLSDQ</sequence>
<feature type="transmembrane region" description="Helical" evidence="8">
    <location>
        <begin position="82"/>
        <end position="100"/>
    </location>
</feature>
<dbReference type="Pfam" id="PF08395">
    <property type="entry name" value="7tm_7"/>
    <property type="match status" value="1"/>
</dbReference>
<evidence type="ECO:0000256" key="2">
    <source>
        <dbReference type="ARBA" id="ARBA00022475"/>
    </source>
</evidence>
<evidence type="ECO:0000256" key="3">
    <source>
        <dbReference type="ARBA" id="ARBA00022692"/>
    </source>
</evidence>
<comment type="function">
    <text evidence="8">Gustatory receptor which mediates acceptance or avoidance behavior, depending on its substrates.</text>
</comment>
<name>A0A1J0KKS7_9CUCU</name>
<feature type="transmembrane region" description="Helical" evidence="8">
    <location>
        <begin position="133"/>
        <end position="152"/>
    </location>
</feature>
<evidence type="ECO:0000256" key="5">
    <source>
        <dbReference type="ARBA" id="ARBA00023136"/>
    </source>
</evidence>
<comment type="subcellular location">
    <subcellularLocation>
        <location evidence="1 8">Cell membrane</location>
        <topology evidence="1 8">Multi-pass membrane protein</topology>
    </subcellularLocation>
</comment>
<keyword evidence="3 8" id="KW-0812">Transmembrane</keyword>
<accession>A0A1J0KKS7</accession>
<keyword evidence="4 8" id="KW-1133">Transmembrane helix</keyword>
<dbReference type="InterPro" id="IPR013604">
    <property type="entry name" value="7TM_chemorcpt"/>
</dbReference>
<evidence type="ECO:0000313" key="9">
    <source>
        <dbReference type="EMBL" id="APC94333.1"/>
    </source>
</evidence>
<dbReference type="EMBL" id="KX298816">
    <property type="protein sequence ID" value="APC94333.1"/>
    <property type="molecule type" value="mRNA"/>
</dbReference>
<dbReference type="GO" id="GO:0050909">
    <property type="term" value="P:sensory perception of taste"/>
    <property type="evidence" value="ECO:0007669"/>
    <property type="project" value="InterPro"/>
</dbReference>
<evidence type="ECO:0000256" key="4">
    <source>
        <dbReference type="ARBA" id="ARBA00022989"/>
    </source>
</evidence>
<dbReference type="GO" id="GO:0030424">
    <property type="term" value="C:axon"/>
    <property type="evidence" value="ECO:0007669"/>
    <property type="project" value="TreeGrafter"/>
</dbReference>
<protein>
    <recommendedName>
        <fullName evidence="8">Gustatory receptor</fullName>
    </recommendedName>
</protein>